<evidence type="ECO:0000313" key="3">
    <source>
        <dbReference type="Proteomes" id="UP000634455"/>
    </source>
</evidence>
<dbReference type="Proteomes" id="UP000634455">
    <property type="component" value="Unassembled WGS sequence"/>
</dbReference>
<dbReference type="Gene3D" id="3.30.300.180">
    <property type="match status" value="1"/>
</dbReference>
<reference evidence="3" key="1">
    <citation type="journal article" date="2019" name="Int. J. Syst. Evol. Microbiol.">
        <title>The Global Catalogue of Microorganisms (GCM) 10K type strain sequencing project: providing services to taxonomists for standard genome sequencing and annotation.</title>
        <authorList>
            <consortium name="The Broad Institute Genomics Platform"/>
            <consortium name="The Broad Institute Genome Sequencing Center for Infectious Disease"/>
            <person name="Wu L."/>
            <person name="Ma J."/>
        </authorList>
    </citation>
    <scope>NUCLEOTIDE SEQUENCE [LARGE SCALE GENOMIC DNA]</scope>
    <source>
        <strain evidence="3">KCTC 32465</strain>
    </source>
</reference>
<name>A0ABQ3D941_9RHOB</name>
<dbReference type="SUPFAM" id="SSF46785">
    <property type="entry name" value="Winged helix' DNA-binding domain"/>
    <property type="match status" value="1"/>
</dbReference>
<sequence>MAIRKPVGQGASSKKYDILTALSVHGLSADKHVQRQVLRIIALITSRYNWRGDELSMGHKEIARLWAVDPRTVKREMAKLRDKNWIVVKRQGARGRVSTYGINLDLILKDTQEQWPNVGPDFVERAGGLLPAPASPKIVKVDFGKPQPKPIDIRKGSWSDVCASLRAIDPVRFENWLARLDFKMIDDAVLVLTAPSSFIAQYVQTHLSDFILKQASGAYPGVKSLRVET</sequence>
<dbReference type="InterPro" id="IPR038454">
    <property type="entry name" value="DnaA_N_sf"/>
</dbReference>
<organism evidence="2 3">
    <name type="scientific">Paramylibacter ulvae</name>
    <dbReference type="NCBI Taxonomy" id="1651968"/>
    <lineage>
        <taxon>Bacteria</taxon>
        <taxon>Pseudomonadati</taxon>
        <taxon>Pseudomonadota</taxon>
        <taxon>Alphaproteobacteria</taxon>
        <taxon>Rhodobacterales</taxon>
        <taxon>Paracoccaceae</taxon>
        <taxon>Paramylibacter</taxon>
    </lineage>
</organism>
<dbReference type="Pfam" id="PF11638">
    <property type="entry name" value="DnaA_N"/>
    <property type="match status" value="1"/>
</dbReference>
<dbReference type="EMBL" id="BMZF01000012">
    <property type="protein sequence ID" value="GHA61846.1"/>
    <property type="molecule type" value="Genomic_DNA"/>
</dbReference>
<dbReference type="InterPro" id="IPR036390">
    <property type="entry name" value="WH_DNA-bd_sf"/>
</dbReference>
<accession>A0ABQ3D941</accession>
<keyword evidence="3" id="KW-1185">Reference proteome</keyword>
<gene>
    <name evidence="2" type="ORF">GCM10008927_29120</name>
</gene>
<comment type="caution">
    <text evidence="2">The sequence shown here is derived from an EMBL/GenBank/DDBJ whole genome shotgun (WGS) entry which is preliminary data.</text>
</comment>
<dbReference type="RefSeq" id="WP_189641476.1">
    <property type="nucleotide sequence ID" value="NZ_BMZF01000012.1"/>
</dbReference>
<feature type="domain" description="DnaA N-terminal" evidence="1">
    <location>
        <begin position="158"/>
        <end position="215"/>
    </location>
</feature>
<proteinExistence type="predicted"/>
<protein>
    <recommendedName>
        <fullName evidence="1">DnaA N-terminal domain-containing protein</fullName>
    </recommendedName>
</protein>
<evidence type="ECO:0000259" key="1">
    <source>
        <dbReference type="Pfam" id="PF11638"/>
    </source>
</evidence>
<evidence type="ECO:0000313" key="2">
    <source>
        <dbReference type="EMBL" id="GHA61846.1"/>
    </source>
</evidence>
<dbReference type="InterPro" id="IPR024633">
    <property type="entry name" value="DnaA_N_dom"/>
</dbReference>